<feature type="region of interest" description="Disordered" evidence="1">
    <location>
        <begin position="167"/>
        <end position="218"/>
    </location>
</feature>
<dbReference type="Proteomes" id="UP001244011">
    <property type="component" value="Unassembled WGS sequence"/>
</dbReference>
<proteinExistence type="predicted"/>
<evidence type="ECO:0000256" key="1">
    <source>
        <dbReference type="SAM" id="MobiDB-lite"/>
    </source>
</evidence>
<dbReference type="AlphaFoldDB" id="A0AAJ0BQ56"/>
<evidence type="ECO:0000313" key="3">
    <source>
        <dbReference type="Proteomes" id="UP001244011"/>
    </source>
</evidence>
<keyword evidence="3" id="KW-1185">Reference proteome</keyword>
<name>A0AAJ0BQ56_9PEZI</name>
<sequence>MIFQCRSTDIPGLSCARVSGSRRNFLTPRRLNLAASATFFSFSFRSRKTTPKVSGSVPCPSTQCLGLLRDMDDSSEYYGLRPNSEDTLSGNSSRLGRVAGVAIILCSFAAPVDWLPKIRTASVRRAHQRQLLCRASSRAQELFQQDSVFPVRMSGMALRFVRGRRNQMSGRRNYRSRRELSTSRQRPSSYPEILANHRHPRTEGEESQDAGGSVFAQI</sequence>
<dbReference type="RefSeq" id="XP_060278454.1">
    <property type="nucleotide sequence ID" value="XM_060423305.1"/>
</dbReference>
<reference evidence="2" key="1">
    <citation type="submission" date="2023-06" db="EMBL/GenBank/DDBJ databases">
        <title>Genome-scale phylogeny and comparative genomics of the fungal order Sordariales.</title>
        <authorList>
            <consortium name="Lawrence Berkeley National Laboratory"/>
            <person name="Hensen N."/>
            <person name="Bonometti L."/>
            <person name="Westerberg I."/>
            <person name="Brannstrom I.O."/>
            <person name="Guillou S."/>
            <person name="Cros-Aarteil S."/>
            <person name="Calhoun S."/>
            <person name="Haridas S."/>
            <person name="Kuo A."/>
            <person name="Mondo S."/>
            <person name="Pangilinan J."/>
            <person name="Riley R."/>
            <person name="Labutti K."/>
            <person name="Andreopoulos B."/>
            <person name="Lipzen A."/>
            <person name="Chen C."/>
            <person name="Yanf M."/>
            <person name="Daum C."/>
            <person name="Ng V."/>
            <person name="Clum A."/>
            <person name="Steindorff A."/>
            <person name="Ohm R."/>
            <person name="Martin F."/>
            <person name="Silar P."/>
            <person name="Natvig D."/>
            <person name="Lalanne C."/>
            <person name="Gautier V."/>
            <person name="Ament-Velasquez S.L."/>
            <person name="Kruys A."/>
            <person name="Hutchinson M.I."/>
            <person name="Powell A.J."/>
            <person name="Barry K."/>
            <person name="Miller A.N."/>
            <person name="Grigoriev I.V."/>
            <person name="Debuchy R."/>
            <person name="Gladieux P."/>
            <person name="Thoren M.H."/>
            <person name="Johannesson H."/>
        </authorList>
    </citation>
    <scope>NUCLEOTIDE SEQUENCE</scope>
    <source>
        <strain evidence="2">8032-3</strain>
    </source>
</reference>
<organism evidence="2 3">
    <name type="scientific">Phialemonium atrogriseum</name>
    <dbReference type="NCBI Taxonomy" id="1093897"/>
    <lineage>
        <taxon>Eukaryota</taxon>
        <taxon>Fungi</taxon>
        <taxon>Dikarya</taxon>
        <taxon>Ascomycota</taxon>
        <taxon>Pezizomycotina</taxon>
        <taxon>Sordariomycetes</taxon>
        <taxon>Sordariomycetidae</taxon>
        <taxon>Cephalothecales</taxon>
        <taxon>Cephalothecaceae</taxon>
        <taxon>Phialemonium</taxon>
    </lineage>
</organism>
<comment type="caution">
    <text evidence="2">The sequence shown here is derived from an EMBL/GenBank/DDBJ whole genome shotgun (WGS) entry which is preliminary data.</text>
</comment>
<protein>
    <submittedName>
        <fullName evidence="2">Uncharacterized protein</fullName>
    </submittedName>
</protein>
<evidence type="ECO:0000313" key="2">
    <source>
        <dbReference type="EMBL" id="KAK1762241.1"/>
    </source>
</evidence>
<gene>
    <name evidence="2" type="ORF">QBC33DRAFT_287657</name>
</gene>
<dbReference type="EMBL" id="MU839040">
    <property type="protein sequence ID" value="KAK1762241.1"/>
    <property type="molecule type" value="Genomic_DNA"/>
</dbReference>
<accession>A0AAJ0BQ56</accession>
<dbReference type="GeneID" id="85306492"/>